<reference evidence="2 3" key="1">
    <citation type="journal article" date="2020" name="mSystems">
        <title>Defining Genomic and Predicted Metabolic Features of the Acetobacterium Genus.</title>
        <authorList>
            <person name="Ross D.E."/>
            <person name="Marshall C.W."/>
            <person name="Gulliver D."/>
            <person name="May H.D."/>
            <person name="Norman R.S."/>
        </authorList>
    </citation>
    <scope>NUCLEOTIDE SEQUENCE [LARGE SCALE GENOMIC DNA]</scope>
    <source>
        <strain evidence="2 3">DSM 4132</strain>
    </source>
</reference>
<sequence length="288" mass="31029">MRVNLTTILKRAQADGIGVGAFNTPNLESVQAVIAAAEALNQPVIIMHAQIHESLIPLEVIGPVMIRLAEQARVEVCVHLDHGEDLSYLLHAMKMGFTSVMYDGSRLPYAENLTNTREIVRVAHYLGVSVEAELGRVLRPEGGGVPDPEEKDLSPAACYTDPETAKAFVAATGVDALAIAFGTAHGVYEAEPCLDFERIAAIHQRVDVPLVMHGGSGVSAADFRKAIGAGITKINYFTYMSLAGGLAVKAYYGQNPGRELRFDEIAEIGRVAMQADVEQAIKVFRESL</sequence>
<evidence type="ECO:0000256" key="1">
    <source>
        <dbReference type="ARBA" id="ARBA00001947"/>
    </source>
</evidence>
<dbReference type="EMBL" id="WJBE01000001">
    <property type="protein sequence ID" value="MBC3898453.1"/>
    <property type="molecule type" value="Genomic_DNA"/>
</dbReference>
<dbReference type="InterPro" id="IPR050246">
    <property type="entry name" value="Class_II_FBP_aldolase"/>
</dbReference>
<dbReference type="PANTHER" id="PTHR30304">
    <property type="entry name" value="D-TAGATOSE-1,6-BISPHOSPHATE ALDOLASE"/>
    <property type="match status" value="1"/>
</dbReference>
<dbReference type="PANTHER" id="PTHR30304:SF0">
    <property type="entry name" value="D-TAGATOSE-1,6-BISPHOSPHATE ALDOLASE SUBUNIT GATY-RELATED"/>
    <property type="match status" value="1"/>
</dbReference>
<accession>A0ABR6YTC4</accession>
<gene>
    <name evidence="2" type="ORF">GH811_02320</name>
</gene>
<evidence type="ECO:0000313" key="2">
    <source>
        <dbReference type="EMBL" id="MBC3898453.1"/>
    </source>
</evidence>
<dbReference type="SUPFAM" id="SSF51569">
    <property type="entry name" value="Aldolase"/>
    <property type="match status" value="1"/>
</dbReference>
<dbReference type="InterPro" id="IPR013785">
    <property type="entry name" value="Aldolase_TIM"/>
</dbReference>
<dbReference type="Pfam" id="PF01116">
    <property type="entry name" value="F_bP_aldolase"/>
    <property type="match status" value="1"/>
</dbReference>
<dbReference type="NCBIfam" id="TIGR00167">
    <property type="entry name" value="cbbA"/>
    <property type="match status" value="1"/>
</dbReference>
<comment type="caution">
    <text evidence="2">The sequence shown here is derived from an EMBL/GenBank/DDBJ whole genome shotgun (WGS) entry which is preliminary data.</text>
</comment>
<keyword evidence="3" id="KW-1185">Reference proteome</keyword>
<dbReference type="CDD" id="cd00947">
    <property type="entry name" value="TBP_aldolase_IIB"/>
    <property type="match status" value="1"/>
</dbReference>
<name>A0ABR6YTC4_9FIRM</name>
<evidence type="ECO:0000313" key="3">
    <source>
        <dbReference type="Proteomes" id="UP000622405"/>
    </source>
</evidence>
<protein>
    <submittedName>
        <fullName evidence="2">Ketose-bisphosphate aldolase</fullName>
    </submittedName>
</protein>
<dbReference type="Gene3D" id="3.20.20.70">
    <property type="entry name" value="Aldolase class I"/>
    <property type="match status" value="1"/>
</dbReference>
<dbReference type="InterPro" id="IPR000771">
    <property type="entry name" value="FBA_II"/>
</dbReference>
<dbReference type="Proteomes" id="UP000622405">
    <property type="component" value="Unassembled WGS sequence"/>
</dbReference>
<proteinExistence type="predicted"/>
<dbReference type="RefSeq" id="WP_186893101.1">
    <property type="nucleotide sequence ID" value="NZ_WJBE01000001.1"/>
</dbReference>
<dbReference type="PIRSF" id="PIRSF001359">
    <property type="entry name" value="F_bP_aldolase_II"/>
    <property type="match status" value="1"/>
</dbReference>
<organism evidence="2 3">
    <name type="scientific">Acetobacterium malicum</name>
    <dbReference type="NCBI Taxonomy" id="52692"/>
    <lineage>
        <taxon>Bacteria</taxon>
        <taxon>Bacillati</taxon>
        <taxon>Bacillota</taxon>
        <taxon>Clostridia</taxon>
        <taxon>Eubacteriales</taxon>
        <taxon>Eubacteriaceae</taxon>
        <taxon>Acetobacterium</taxon>
    </lineage>
</organism>
<comment type="cofactor">
    <cofactor evidence="1">
        <name>Zn(2+)</name>
        <dbReference type="ChEBI" id="CHEBI:29105"/>
    </cofactor>
</comment>